<accession>A0A9W6WLX2</accession>
<feature type="compositionally biased region" description="Low complexity" evidence="1">
    <location>
        <begin position="166"/>
        <end position="180"/>
    </location>
</feature>
<feature type="compositionally biased region" description="Basic and acidic residues" evidence="1">
    <location>
        <begin position="58"/>
        <end position="73"/>
    </location>
</feature>
<gene>
    <name evidence="2" type="ORF">Amon01_000982700</name>
</gene>
<feature type="compositionally biased region" description="Polar residues" evidence="1">
    <location>
        <begin position="212"/>
        <end position="223"/>
    </location>
</feature>
<proteinExistence type="predicted"/>
<feature type="compositionally biased region" description="Low complexity" evidence="1">
    <location>
        <begin position="89"/>
        <end position="103"/>
    </location>
</feature>
<feature type="region of interest" description="Disordered" evidence="1">
    <location>
        <begin position="164"/>
        <end position="186"/>
    </location>
</feature>
<dbReference type="AlphaFoldDB" id="A0A9W6WLX2"/>
<organism evidence="2 3">
    <name type="scientific">Ambrosiozyma monospora</name>
    <name type="common">Yeast</name>
    <name type="synonym">Endomycopsis monosporus</name>
    <dbReference type="NCBI Taxonomy" id="43982"/>
    <lineage>
        <taxon>Eukaryota</taxon>
        <taxon>Fungi</taxon>
        <taxon>Dikarya</taxon>
        <taxon>Ascomycota</taxon>
        <taxon>Saccharomycotina</taxon>
        <taxon>Pichiomycetes</taxon>
        <taxon>Pichiales</taxon>
        <taxon>Pichiaceae</taxon>
        <taxon>Ambrosiozyma</taxon>
    </lineage>
</organism>
<evidence type="ECO:0000313" key="3">
    <source>
        <dbReference type="Proteomes" id="UP001165063"/>
    </source>
</evidence>
<feature type="region of interest" description="Disordered" evidence="1">
    <location>
        <begin position="518"/>
        <end position="580"/>
    </location>
</feature>
<feature type="compositionally biased region" description="Low complexity" evidence="1">
    <location>
        <begin position="276"/>
        <end position="294"/>
    </location>
</feature>
<reference evidence="2" key="1">
    <citation type="submission" date="2023-04" db="EMBL/GenBank/DDBJ databases">
        <title>Ambrosiozyma monospora NBRC 1965.</title>
        <authorList>
            <person name="Ichikawa N."/>
            <person name="Sato H."/>
            <person name="Tonouchi N."/>
        </authorList>
    </citation>
    <scope>NUCLEOTIDE SEQUENCE</scope>
    <source>
        <strain evidence="2">NBRC 1965</strain>
    </source>
</reference>
<dbReference type="EMBL" id="BSXU01014173">
    <property type="protein sequence ID" value="GME80363.1"/>
    <property type="molecule type" value="Genomic_DNA"/>
</dbReference>
<feature type="compositionally biased region" description="Low complexity" evidence="1">
    <location>
        <begin position="536"/>
        <end position="572"/>
    </location>
</feature>
<comment type="caution">
    <text evidence="2">The sequence shown here is derived from an EMBL/GenBank/DDBJ whole genome shotgun (WGS) entry which is preliminary data.</text>
</comment>
<feature type="region of interest" description="Disordered" evidence="1">
    <location>
        <begin position="276"/>
        <end position="303"/>
    </location>
</feature>
<sequence>MTSTNTTNTANEEDNDDDSIATTPVELIDGVEDANNHNESAEADGISLPSIDVALARAQREQETRESRGRGELIRLPTVRSIRTEPDEPNNSSSTTNTNNADANGDDDASGPNPPDTPTAFRRNRRRRGIEYSDDEEENGFRDYDEDYRAFMNARPIANLGRLHQRNNSTNNGQNQNQDQGPEIGDISYYTRLIRNRRRRRRRLNGPYIRNENPQFVVGSSDNASRDASEIPASAGTELDIDSRAQTATATTATSTNQNQEQNHGEIADASANDASINTSSTFNTSSSLPTSATLPPPPPRTILPIRRFNNAARAFRSVYSRNRSTTGLGIRPQQLSSANTERLRELLASQRANRARILNDRFFHLNSDFSFDPTSSLGRQISPMLNETGERIPHSLETATSSSSLTPFQFPGALTYQSSITTTDATNSLTNGLNTQLALDEQERIRSLGDVLRGYKRRRRIRAIKDDAERFTPELISKLNETSMEIFGRSLPSGIVYPNNVVGRLMKIGKINISNVSPKASSDGAVSNGDSAVESASTSDSVATPAPSASASVSDSTQTASDSASASIPAADAEDKKDK</sequence>
<feature type="region of interest" description="Disordered" evidence="1">
    <location>
        <begin position="1"/>
        <end position="139"/>
    </location>
</feature>
<keyword evidence="3" id="KW-1185">Reference proteome</keyword>
<name>A0A9W6WLX2_AMBMO</name>
<feature type="region of interest" description="Disordered" evidence="1">
    <location>
        <begin position="204"/>
        <end position="242"/>
    </location>
</feature>
<evidence type="ECO:0000256" key="1">
    <source>
        <dbReference type="SAM" id="MobiDB-lite"/>
    </source>
</evidence>
<feature type="compositionally biased region" description="Low complexity" evidence="1">
    <location>
        <begin position="1"/>
        <end position="10"/>
    </location>
</feature>
<evidence type="ECO:0000313" key="2">
    <source>
        <dbReference type="EMBL" id="GME80363.1"/>
    </source>
</evidence>
<protein>
    <submittedName>
        <fullName evidence="2">Unnamed protein product</fullName>
    </submittedName>
</protein>
<dbReference type="Proteomes" id="UP001165063">
    <property type="component" value="Unassembled WGS sequence"/>
</dbReference>
<feature type="compositionally biased region" description="Polar residues" evidence="1">
    <location>
        <begin position="518"/>
        <end position="531"/>
    </location>
</feature>